<dbReference type="InterPro" id="IPR036929">
    <property type="entry name" value="DsbDN_sf"/>
</dbReference>
<dbReference type="GO" id="GO:0017004">
    <property type="term" value="P:cytochrome complex assembly"/>
    <property type="evidence" value="ECO:0007669"/>
    <property type="project" value="UniProtKB-KW"/>
</dbReference>
<dbReference type="InterPro" id="IPR036249">
    <property type="entry name" value="Thioredoxin-like_sf"/>
</dbReference>
<feature type="domain" description="Thiol:disulfide interchange protein DsbD N-terminal" evidence="8">
    <location>
        <begin position="67"/>
        <end position="180"/>
    </location>
</feature>
<dbReference type="CDD" id="cd02953">
    <property type="entry name" value="DsbDgamma"/>
    <property type="match status" value="1"/>
</dbReference>
<comment type="subcellular location">
    <subcellularLocation>
        <location evidence="1">Membrane</location>
        <topology evidence="1">Multi-pass membrane protein</topology>
    </subcellularLocation>
</comment>
<dbReference type="Pfam" id="PF02683">
    <property type="entry name" value="DsbD_TM"/>
    <property type="match status" value="1"/>
</dbReference>
<keyword evidence="2 6" id="KW-0812">Transmembrane</keyword>
<evidence type="ECO:0000256" key="5">
    <source>
        <dbReference type="ARBA" id="ARBA00023136"/>
    </source>
</evidence>
<dbReference type="AlphaFoldDB" id="A0A5S9N3G7"/>
<feature type="transmembrane region" description="Helical" evidence="6">
    <location>
        <begin position="228"/>
        <end position="254"/>
    </location>
</feature>
<gene>
    <name evidence="10" type="primary">dsbD_1</name>
    <name evidence="9" type="synonym">dsbD_2</name>
    <name evidence="10" type="ORF">IHBHHGIJ_00665</name>
    <name evidence="9" type="ORF">KFEGEMFD_00485</name>
</gene>
<dbReference type="EMBL" id="CACSIM010000001">
    <property type="protein sequence ID" value="CAA0082357.1"/>
    <property type="molecule type" value="Genomic_DNA"/>
</dbReference>
<dbReference type="InterPro" id="IPR028250">
    <property type="entry name" value="DsbDN"/>
</dbReference>
<feature type="transmembrane region" description="Helical" evidence="6">
    <location>
        <begin position="479"/>
        <end position="498"/>
    </location>
</feature>
<evidence type="ECO:0000313" key="11">
    <source>
        <dbReference type="Proteomes" id="UP000435877"/>
    </source>
</evidence>
<dbReference type="EC" id="1.8.1.8" evidence="10"/>
<feature type="transmembrane region" description="Helical" evidence="6">
    <location>
        <begin position="353"/>
        <end position="381"/>
    </location>
</feature>
<feature type="domain" description="Cytochrome C biogenesis protein transmembrane" evidence="7">
    <location>
        <begin position="229"/>
        <end position="442"/>
    </location>
</feature>
<evidence type="ECO:0000256" key="3">
    <source>
        <dbReference type="ARBA" id="ARBA00022748"/>
    </source>
</evidence>
<evidence type="ECO:0000313" key="9">
    <source>
        <dbReference type="EMBL" id="CAA0082357.1"/>
    </source>
</evidence>
<proteinExistence type="predicted"/>
<dbReference type="Pfam" id="PF11412">
    <property type="entry name" value="DsbD_N"/>
    <property type="match status" value="1"/>
</dbReference>
<keyword evidence="10" id="KW-0560">Oxidoreductase</keyword>
<dbReference type="InterPro" id="IPR035671">
    <property type="entry name" value="DsbD_gamma"/>
</dbReference>
<evidence type="ECO:0000256" key="4">
    <source>
        <dbReference type="ARBA" id="ARBA00022989"/>
    </source>
</evidence>
<dbReference type="SUPFAM" id="SSF74863">
    <property type="entry name" value="Thiol:disulfide interchange protein DsbD, N-terminal domain (DsbD-alpha)"/>
    <property type="match status" value="1"/>
</dbReference>
<dbReference type="InterPro" id="IPR003834">
    <property type="entry name" value="Cyt_c_assmbl_TM_dom"/>
</dbReference>
<dbReference type="Pfam" id="PF13899">
    <property type="entry name" value="Thioredoxin_7"/>
    <property type="match status" value="1"/>
</dbReference>
<keyword evidence="4 6" id="KW-1133">Transmembrane helix</keyword>
<organism evidence="10 11">
    <name type="scientific">Zhongshania aliphaticivorans</name>
    <dbReference type="NCBI Taxonomy" id="1470434"/>
    <lineage>
        <taxon>Bacteria</taxon>
        <taxon>Pseudomonadati</taxon>
        <taxon>Pseudomonadota</taxon>
        <taxon>Gammaproteobacteria</taxon>
        <taxon>Cellvibrionales</taxon>
        <taxon>Spongiibacteraceae</taxon>
        <taxon>Zhongshania</taxon>
    </lineage>
</organism>
<dbReference type="Gene3D" id="2.60.40.1250">
    <property type="entry name" value="Thiol:disulfide interchange protein DsbD, N-terminal domain"/>
    <property type="match status" value="1"/>
</dbReference>
<evidence type="ECO:0000259" key="8">
    <source>
        <dbReference type="Pfam" id="PF11412"/>
    </source>
</evidence>
<keyword evidence="5 6" id="KW-0472">Membrane</keyword>
<evidence type="ECO:0000256" key="6">
    <source>
        <dbReference type="SAM" id="Phobius"/>
    </source>
</evidence>
<reference evidence="11 12" key="1">
    <citation type="submission" date="2019-11" db="EMBL/GenBank/DDBJ databases">
        <authorList>
            <person name="Holert J."/>
        </authorList>
    </citation>
    <scope>NUCLEOTIDE SEQUENCE [LARGE SCALE GENOMIC DNA]</scope>
    <source>
        <strain evidence="9">BC3_2A</strain>
        <strain evidence="10">SB11_1A</strain>
    </source>
</reference>
<protein>
    <submittedName>
        <fullName evidence="10">Thiol:disulfide interchange protein DsbD</fullName>
        <ecNumber evidence="10">1.8.1.8</ecNumber>
    </submittedName>
</protein>
<evidence type="ECO:0000256" key="2">
    <source>
        <dbReference type="ARBA" id="ARBA00022692"/>
    </source>
</evidence>
<keyword evidence="11" id="KW-1185">Reference proteome</keyword>
<dbReference type="GO" id="GO:0016020">
    <property type="term" value="C:membrane"/>
    <property type="evidence" value="ECO:0007669"/>
    <property type="project" value="UniProtKB-SubCell"/>
</dbReference>
<dbReference type="EMBL" id="CACSIK010000001">
    <property type="protein sequence ID" value="CAA0084269.1"/>
    <property type="molecule type" value="Genomic_DNA"/>
</dbReference>
<dbReference type="Gene3D" id="3.40.30.10">
    <property type="entry name" value="Glutaredoxin"/>
    <property type="match status" value="1"/>
</dbReference>
<dbReference type="PANTHER" id="PTHR32234">
    <property type="entry name" value="THIOL:DISULFIDE INTERCHANGE PROTEIN DSBD"/>
    <property type="match status" value="1"/>
</dbReference>
<feature type="transmembrane region" description="Helical" evidence="6">
    <location>
        <begin position="317"/>
        <end position="341"/>
    </location>
</feature>
<evidence type="ECO:0000256" key="1">
    <source>
        <dbReference type="ARBA" id="ARBA00004141"/>
    </source>
</evidence>
<dbReference type="GO" id="GO:0047134">
    <property type="term" value="F:protein-disulfide reductase [NAD(P)H] activity"/>
    <property type="evidence" value="ECO:0007669"/>
    <property type="project" value="UniProtKB-EC"/>
</dbReference>
<evidence type="ECO:0000313" key="10">
    <source>
        <dbReference type="EMBL" id="CAA0084269.1"/>
    </source>
</evidence>
<feature type="transmembrane region" description="Helical" evidence="6">
    <location>
        <begin position="424"/>
        <end position="445"/>
    </location>
</feature>
<feature type="transmembrane region" description="Helical" evidence="6">
    <location>
        <begin position="275"/>
        <end position="297"/>
    </location>
</feature>
<accession>A0A5S9N3G7</accession>
<evidence type="ECO:0000313" key="12">
    <source>
        <dbReference type="Proteomes" id="UP000439591"/>
    </source>
</evidence>
<feature type="transmembrane region" description="Helical" evidence="6">
    <location>
        <begin position="387"/>
        <end position="412"/>
    </location>
</feature>
<evidence type="ECO:0000259" key="7">
    <source>
        <dbReference type="Pfam" id="PF02683"/>
    </source>
</evidence>
<name>A0A5S9N3G7_9GAMM</name>
<dbReference type="PANTHER" id="PTHR32234:SF3">
    <property type="entry name" value="SUPPRESSION OF COPPER SENSITIVITY PROTEIN"/>
    <property type="match status" value="1"/>
</dbReference>
<keyword evidence="3" id="KW-0201">Cytochrome c-type biogenesis</keyword>
<dbReference type="SUPFAM" id="SSF52833">
    <property type="entry name" value="Thioredoxin-like"/>
    <property type="match status" value="1"/>
</dbReference>
<dbReference type="Proteomes" id="UP000439591">
    <property type="component" value="Unassembled WGS sequence"/>
</dbReference>
<feature type="transmembrane region" description="Helical" evidence="6">
    <location>
        <begin position="451"/>
        <end position="472"/>
    </location>
</feature>
<sequence length="630" mass="68288">MLIFAVNAWVRSVEFAPFFFRGALRAGWSKIMSHIIGKWLLVLGVLLAPVGWAVASENIAIEVALESEFLPVEQAYQLTPRISGNELLLEWQIADGYYLYSHRFKLSQHGGEGDQKVAFDLPSGKVKHDEYFGDVEVFYNQVSLRTALVDSQVFDIKVSSQGCADAGLCYPPYHQLFRVNPLDATVLRIDPSANADVKDADASLVDSNLQSQSSATGTQEIEQPQTSLWLMATMAFLGGLILNLMPCVFPVLALKAISLLESTDTSPTQRRLHGLVYTAGVVASFMAVAGLLMIMRASGQELGWGYQLQSPWFVGALVYLFFLVGLSFSGFVELGAGFAGVGQNLVDKGGLSGSFFTGVLAVVVASPCTAPFMGASLGFAFTQPVPVALTVFLALGLGMAAPFLLISVVPGIGRLLPRPGNWMVTLKEVLAFPMYLTGIWLLWVLGRQAGINGAMLVLVGCLLIAMALYFWSESRWRRVIAVVTGLAAGAILSSSLLIPNVVDSAKEANSASSLANSENTSAYSVEGFSALLDDGGPVFLDVTADWCITCKVNERLVLHTEAVSAVMAEKHIRYVKADWTRRDAQISRLLARYNRAGVPLYVFFPGKGEREEVLPQILSTEKILGTFNRL</sequence>
<dbReference type="GO" id="GO:0045454">
    <property type="term" value="P:cell redox homeostasis"/>
    <property type="evidence" value="ECO:0007669"/>
    <property type="project" value="TreeGrafter"/>
</dbReference>
<dbReference type="Proteomes" id="UP000435877">
    <property type="component" value="Unassembled WGS sequence"/>
</dbReference>